<dbReference type="Gene3D" id="2.110.10.10">
    <property type="entry name" value="Hemopexin-like domain"/>
    <property type="match status" value="1"/>
</dbReference>
<dbReference type="SMART" id="SM00120">
    <property type="entry name" value="HX"/>
    <property type="match status" value="4"/>
</dbReference>
<name>A0A443R0E2_9ACAR</name>
<dbReference type="OrthoDB" id="406838at2759"/>
<keyword evidence="3" id="KW-1185">Reference proteome</keyword>
<proteinExistence type="predicted"/>
<dbReference type="Proteomes" id="UP000285301">
    <property type="component" value="Unassembled WGS sequence"/>
</dbReference>
<evidence type="ECO:0000313" key="3">
    <source>
        <dbReference type="Proteomes" id="UP000285301"/>
    </source>
</evidence>
<gene>
    <name evidence="2" type="ORF">B4U79_02047</name>
</gene>
<organism evidence="2 3">
    <name type="scientific">Dinothrombium tinctorium</name>
    <dbReference type="NCBI Taxonomy" id="1965070"/>
    <lineage>
        <taxon>Eukaryota</taxon>
        <taxon>Metazoa</taxon>
        <taxon>Ecdysozoa</taxon>
        <taxon>Arthropoda</taxon>
        <taxon>Chelicerata</taxon>
        <taxon>Arachnida</taxon>
        <taxon>Acari</taxon>
        <taxon>Acariformes</taxon>
        <taxon>Trombidiformes</taxon>
        <taxon>Prostigmata</taxon>
        <taxon>Anystina</taxon>
        <taxon>Parasitengona</taxon>
        <taxon>Trombidioidea</taxon>
        <taxon>Trombidiidae</taxon>
        <taxon>Dinothrombium</taxon>
    </lineage>
</organism>
<dbReference type="SUPFAM" id="SSF50923">
    <property type="entry name" value="Hemopexin-like domain"/>
    <property type="match status" value="1"/>
</dbReference>
<evidence type="ECO:0000256" key="1">
    <source>
        <dbReference type="PROSITE-ProRule" id="PRU01011"/>
    </source>
</evidence>
<evidence type="ECO:0000313" key="2">
    <source>
        <dbReference type="EMBL" id="RWS08723.1"/>
    </source>
</evidence>
<protein>
    <submittedName>
        <fullName evidence="2">Matrix metalloproteinase-16-like protein</fullName>
    </submittedName>
</protein>
<feature type="repeat" description="Hemopexin" evidence="1">
    <location>
        <begin position="83"/>
        <end position="127"/>
    </location>
</feature>
<dbReference type="InterPro" id="IPR018487">
    <property type="entry name" value="Hemopexin-like_repeat"/>
</dbReference>
<dbReference type="Pfam" id="PF00045">
    <property type="entry name" value="Hemopexin"/>
    <property type="match status" value="2"/>
</dbReference>
<accession>A0A443R0E2</accession>
<dbReference type="PROSITE" id="PS51642">
    <property type="entry name" value="HEMOPEXIN_2"/>
    <property type="match status" value="3"/>
</dbReference>
<dbReference type="STRING" id="1965070.A0A443R0E2"/>
<dbReference type="InterPro" id="IPR036375">
    <property type="entry name" value="Hemopexin-like_dom_sf"/>
</dbReference>
<dbReference type="EMBL" id="NCKU01002816">
    <property type="protein sequence ID" value="RWS08723.1"/>
    <property type="molecule type" value="Genomic_DNA"/>
</dbReference>
<reference evidence="2 3" key="1">
    <citation type="journal article" date="2018" name="Gigascience">
        <title>Genomes of trombidid mites reveal novel predicted allergens and laterally-transferred genes associated with secondary metabolism.</title>
        <authorList>
            <person name="Dong X."/>
            <person name="Chaisiri K."/>
            <person name="Xia D."/>
            <person name="Armstrong S.D."/>
            <person name="Fang Y."/>
            <person name="Donnelly M.J."/>
            <person name="Kadowaki T."/>
            <person name="McGarry J.W."/>
            <person name="Darby A.C."/>
            <person name="Makepeace B.L."/>
        </authorList>
    </citation>
    <scope>NUCLEOTIDE SEQUENCE [LARGE SCALE GENOMIC DNA]</scope>
    <source>
        <strain evidence="2">UoL-WK</strain>
    </source>
</reference>
<comment type="caution">
    <text evidence="2">The sequence shown here is derived from an EMBL/GenBank/DDBJ whole genome shotgun (WGS) entry which is preliminary data.</text>
</comment>
<dbReference type="AlphaFoldDB" id="A0A443R0E2"/>
<sequence>MRAIGKISLDKGETKFNASNLKPVKTEPKKSDDDICSSKEFDAATTVNEVTYLFRGEYYFTIDSNGIVERKGRKISNDFNGLPNNLNAAVTTREGITYFFKGDQFYQARGRRVESGPRPISSEFKNVPNNLDAAFLYTKDGLIYFIKNNRFIRYDFEGEELSVDDRFSSGFNFQPVGVRAAFNSKSNNFFFFDWYYYRVGMHGVVQEQARDIFEMLKCNN</sequence>
<feature type="repeat" description="Hemopexin" evidence="1">
    <location>
        <begin position="128"/>
        <end position="170"/>
    </location>
</feature>
<feature type="repeat" description="Hemopexin" evidence="1">
    <location>
        <begin position="38"/>
        <end position="82"/>
    </location>
</feature>